<dbReference type="Pfam" id="PF08241">
    <property type="entry name" value="Methyltransf_11"/>
    <property type="match status" value="1"/>
</dbReference>
<dbReference type="PANTHER" id="PTHR12176">
    <property type="entry name" value="SAM-DEPENDENT METHYLTRANSFERASE SUPERFAMILY PROTEIN"/>
    <property type="match status" value="1"/>
</dbReference>
<dbReference type="VEuPathDB" id="FungiDB:MMYC01_203995"/>
<dbReference type="InterPro" id="IPR013216">
    <property type="entry name" value="Methyltransf_11"/>
</dbReference>
<evidence type="ECO:0000313" key="5">
    <source>
        <dbReference type="EMBL" id="KXX78260.1"/>
    </source>
</evidence>
<organism evidence="5 6">
    <name type="scientific">Madurella mycetomatis</name>
    <dbReference type="NCBI Taxonomy" id="100816"/>
    <lineage>
        <taxon>Eukaryota</taxon>
        <taxon>Fungi</taxon>
        <taxon>Dikarya</taxon>
        <taxon>Ascomycota</taxon>
        <taxon>Pezizomycotina</taxon>
        <taxon>Sordariomycetes</taxon>
        <taxon>Sordariomycetidae</taxon>
        <taxon>Sordariales</taxon>
        <taxon>Sordariales incertae sedis</taxon>
        <taxon>Madurella</taxon>
    </lineage>
</organism>
<protein>
    <submittedName>
        <fullName evidence="5">Endothelin-converting enzyme 2</fullName>
    </submittedName>
</protein>
<dbReference type="CDD" id="cd02440">
    <property type="entry name" value="AdoMet_MTases"/>
    <property type="match status" value="1"/>
</dbReference>
<gene>
    <name evidence="5" type="ORF">MMYC01_203995</name>
</gene>
<name>A0A175W4S7_9PEZI</name>
<dbReference type="PANTHER" id="PTHR12176:SF80">
    <property type="entry name" value="EEF1A LYSINE METHYLTRANSFERASE 4"/>
    <property type="match status" value="1"/>
</dbReference>
<dbReference type="OrthoDB" id="411785at2759"/>
<dbReference type="GO" id="GO:0032259">
    <property type="term" value="P:methylation"/>
    <property type="evidence" value="ECO:0007669"/>
    <property type="project" value="UniProtKB-KW"/>
</dbReference>
<evidence type="ECO:0000256" key="2">
    <source>
        <dbReference type="ARBA" id="ARBA00022603"/>
    </source>
</evidence>
<accession>A0A175W4S7</accession>
<dbReference type="AlphaFoldDB" id="A0A175W4S7"/>
<keyword evidence="3" id="KW-0808">Transferase</keyword>
<evidence type="ECO:0000259" key="4">
    <source>
        <dbReference type="Pfam" id="PF08241"/>
    </source>
</evidence>
<keyword evidence="6" id="KW-1185">Reference proteome</keyword>
<evidence type="ECO:0000256" key="1">
    <source>
        <dbReference type="ARBA" id="ARBA00008361"/>
    </source>
</evidence>
<dbReference type="SUPFAM" id="SSF53335">
    <property type="entry name" value="S-adenosyl-L-methionine-dependent methyltransferases"/>
    <property type="match status" value="1"/>
</dbReference>
<dbReference type="Gene3D" id="3.40.50.150">
    <property type="entry name" value="Vaccinia Virus protein VP39"/>
    <property type="match status" value="1"/>
</dbReference>
<dbReference type="InterPro" id="IPR029063">
    <property type="entry name" value="SAM-dependent_MTases_sf"/>
</dbReference>
<sequence>MAASNDQALSHALYWDERYSQSDGSTPTHEWYLSFPDLEPFFERNIFASPGLTAKDDPIVLHLGSGDSIVPVEFAARGYKHQLCVDFSSTVVSLMSSRHAETEGIEWRLMDVRDMQGVDDSSVDLAFDKGTLDGMIYGSPWNPPQEVKDNTRAYLREVHRVLRDNGRFLYVTFRQPHFMKSLLNADGLWELDVQNLGNEDSFGYFGYSIRKALIGKPESNGPVAVVPSNNGL</sequence>
<comment type="similarity">
    <text evidence="1">Belongs to the methyltransferase superfamily.</text>
</comment>
<proteinExistence type="inferred from homology"/>
<reference evidence="5 6" key="1">
    <citation type="journal article" date="2016" name="Genome Announc.">
        <title>Genome Sequence of Madurella mycetomatis mm55, Isolated from a Human Mycetoma Case in Sudan.</title>
        <authorList>
            <person name="Smit S."/>
            <person name="Derks M.F."/>
            <person name="Bervoets S."/>
            <person name="Fahal A."/>
            <person name="van Leeuwen W."/>
            <person name="van Belkum A."/>
            <person name="van de Sande W.W."/>
        </authorList>
    </citation>
    <scope>NUCLEOTIDE SEQUENCE [LARGE SCALE GENOMIC DNA]</scope>
    <source>
        <strain evidence="6">mm55</strain>
    </source>
</reference>
<dbReference type="EMBL" id="LCTW02000127">
    <property type="protein sequence ID" value="KXX78260.1"/>
    <property type="molecule type" value="Genomic_DNA"/>
</dbReference>
<dbReference type="GO" id="GO:0008757">
    <property type="term" value="F:S-adenosylmethionine-dependent methyltransferase activity"/>
    <property type="evidence" value="ECO:0007669"/>
    <property type="project" value="InterPro"/>
</dbReference>
<feature type="domain" description="Methyltransferase type 11" evidence="4">
    <location>
        <begin position="61"/>
        <end position="169"/>
    </location>
</feature>
<dbReference type="Proteomes" id="UP000078237">
    <property type="component" value="Unassembled WGS sequence"/>
</dbReference>
<evidence type="ECO:0000256" key="3">
    <source>
        <dbReference type="ARBA" id="ARBA00022679"/>
    </source>
</evidence>
<comment type="caution">
    <text evidence="5">The sequence shown here is derived from an EMBL/GenBank/DDBJ whole genome shotgun (WGS) entry which is preliminary data.</text>
</comment>
<keyword evidence="2" id="KW-0489">Methyltransferase</keyword>
<dbReference type="STRING" id="100816.A0A175W4S7"/>
<dbReference type="InterPro" id="IPR051419">
    <property type="entry name" value="Lys/N-term_MeTrsfase_sf"/>
</dbReference>
<evidence type="ECO:0000313" key="6">
    <source>
        <dbReference type="Proteomes" id="UP000078237"/>
    </source>
</evidence>